<evidence type="ECO:0000256" key="16">
    <source>
        <dbReference type="ARBA" id="ARBA00023136"/>
    </source>
</evidence>
<evidence type="ECO:0000256" key="2">
    <source>
        <dbReference type="ARBA" id="ARBA00010651"/>
    </source>
</evidence>
<dbReference type="InterPro" id="IPR006317">
    <property type="entry name" value="Ubiquinol_cyt_c_Rdtase_Fe-S-su"/>
</dbReference>
<evidence type="ECO:0000256" key="1">
    <source>
        <dbReference type="ARBA" id="ARBA00004434"/>
    </source>
</evidence>
<keyword evidence="15 20" id="KW-0496">Mitochondrion</keyword>
<dbReference type="Gene3D" id="2.102.10.10">
    <property type="entry name" value="Rieske [2Fe-2S] iron-sulphur domain"/>
    <property type="match status" value="1"/>
</dbReference>
<dbReference type="AlphaFoldDB" id="A0A484KGB3"/>
<protein>
    <recommendedName>
        <fullName evidence="19">Cytochrome b-c1 complex subunit Rieske, mitochondrial</fullName>
        <ecNumber evidence="19">7.1.1.8</ecNumber>
    </recommendedName>
</protein>
<dbReference type="PRINTS" id="PR00162">
    <property type="entry name" value="RIESKE"/>
</dbReference>
<dbReference type="InterPro" id="IPR005805">
    <property type="entry name" value="Rieske_Fe-S_prot_C"/>
</dbReference>
<keyword evidence="16 19" id="KW-0472">Membrane</keyword>
<dbReference type="OrthoDB" id="1637982at2759"/>
<keyword evidence="11 19" id="KW-0249">Electron transport</keyword>
<dbReference type="EC" id="7.1.1.8" evidence="19"/>
<evidence type="ECO:0000256" key="11">
    <source>
        <dbReference type="ARBA" id="ARBA00022982"/>
    </source>
</evidence>
<evidence type="ECO:0000256" key="19">
    <source>
        <dbReference type="RuleBase" id="RU004494"/>
    </source>
</evidence>
<comment type="cofactor">
    <cofactor evidence="19">
        <name>[2Fe-2S] cluster</name>
        <dbReference type="ChEBI" id="CHEBI:190135"/>
    </cofactor>
    <text evidence="19">Binds 1 [2Fe-2S] cluster per subunit.</text>
</comment>
<dbReference type="Pfam" id="PF00355">
    <property type="entry name" value="Rieske"/>
    <property type="match status" value="1"/>
</dbReference>
<dbReference type="Pfam" id="PF02921">
    <property type="entry name" value="UCR_TM"/>
    <property type="match status" value="1"/>
</dbReference>
<evidence type="ECO:0000256" key="12">
    <source>
        <dbReference type="ARBA" id="ARBA00022989"/>
    </source>
</evidence>
<keyword evidence="19" id="KW-0813">Transport</keyword>
<dbReference type="PROSITE" id="PS51296">
    <property type="entry name" value="RIESKE"/>
    <property type="match status" value="1"/>
</dbReference>
<feature type="transmembrane region" description="Helical" evidence="19">
    <location>
        <begin position="110"/>
        <end position="131"/>
    </location>
</feature>
<proteinExistence type="inferred from homology"/>
<evidence type="ECO:0000256" key="7">
    <source>
        <dbReference type="ARBA" id="ARBA00022723"/>
    </source>
</evidence>
<reference evidence="22 23" key="1">
    <citation type="submission" date="2018-04" db="EMBL/GenBank/DDBJ databases">
        <authorList>
            <person name="Vogel A."/>
        </authorList>
    </citation>
    <scope>NUCLEOTIDE SEQUENCE [LARGE SCALE GENOMIC DNA]</scope>
</reference>
<dbReference type="InterPro" id="IPR017941">
    <property type="entry name" value="Rieske_2Fe-2S"/>
</dbReference>
<evidence type="ECO:0000313" key="23">
    <source>
        <dbReference type="Proteomes" id="UP000595140"/>
    </source>
</evidence>
<dbReference type="InterPro" id="IPR036922">
    <property type="entry name" value="Rieske_2Fe-2S_sf"/>
</dbReference>
<evidence type="ECO:0000256" key="5">
    <source>
        <dbReference type="ARBA" id="ARBA00022692"/>
    </source>
</evidence>
<dbReference type="NCBIfam" id="TIGR01416">
    <property type="entry name" value="Rieske_proteo"/>
    <property type="match status" value="1"/>
</dbReference>
<dbReference type="GO" id="GO:0005743">
    <property type="term" value="C:mitochondrial inner membrane"/>
    <property type="evidence" value="ECO:0007669"/>
    <property type="project" value="UniProtKB-SubCell"/>
</dbReference>
<evidence type="ECO:0000256" key="15">
    <source>
        <dbReference type="ARBA" id="ARBA00023128"/>
    </source>
</evidence>
<dbReference type="CDD" id="cd03470">
    <property type="entry name" value="Rieske_cytochrome_bc1"/>
    <property type="match status" value="1"/>
</dbReference>
<dbReference type="GO" id="GO:0051537">
    <property type="term" value="F:2 iron, 2 sulfur cluster binding"/>
    <property type="evidence" value="ECO:0007669"/>
    <property type="project" value="UniProtKB-KW"/>
</dbReference>
<evidence type="ECO:0000256" key="17">
    <source>
        <dbReference type="ARBA" id="ARBA00023157"/>
    </source>
</evidence>
<dbReference type="InterPro" id="IPR004192">
    <property type="entry name" value="Rieske_TM"/>
</dbReference>
<dbReference type="PANTHER" id="PTHR10134">
    <property type="entry name" value="CYTOCHROME B-C1 COMPLEX SUBUNIT RIESKE, MITOCHONDRIAL"/>
    <property type="match status" value="1"/>
</dbReference>
<keyword evidence="10" id="KW-1278">Translocase</keyword>
<comment type="miscellaneous">
    <text evidence="19">The Rieske protein is a high potential 2Fe-2S protein.</text>
</comment>
<evidence type="ECO:0000256" key="14">
    <source>
        <dbReference type="ARBA" id="ARBA00023014"/>
    </source>
</evidence>
<evidence type="ECO:0000256" key="8">
    <source>
        <dbReference type="ARBA" id="ARBA00022792"/>
    </source>
</evidence>
<keyword evidence="8" id="KW-0999">Mitochondrion inner membrane</keyword>
<name>A0A484KGB3_9ASTE</name>
<evidence type="ECO:0000256" key="4">
    <source>
        <dbReference type="ARBA" id="ARBA00022660"/>
    </source>
</evidence>
<keyword evidence="4 20" id="KW-0679">Respiratory chain</keyword>
<comment type="subunit">
    <text evidence="3">Component of the ubiquinol-cytochrome c oxidoreductase (cytochrome b-c1 complex, complex III, CIII), a multisubunit enzyme composed of 3 respiratory subunits cytochrome b, cytochrome c1 and Rieske protein, 2 core protein subunits, and several low-molecular weight protein subunits. The complex exists as an obligatory dimer and forms supercomplexes (SCs) in the inner mitochondrial membrane with cytochrome c oxidase (complex IV, CIV).</text>
</comment>
<keyword evidence="23" id="KW-1185">Reference proteome</keyword>
<evidence type="ECO:0000313" key="22">
    <source>
        <dbReference type="EMBL" id="VFQ64961.1"/>
    </source>
</evidence>
<gene>
    <name evidence="22" type="ORF">CCAM_LOCUS6737</name>
</gene>
<evidence type="ECO:0000256" key="6">
    <source>
        <dbReference type="ARBA" id="ARBA00022714"/>
    </source>
</evidence>
<evidence type="ECO:0000256" key="20">
    <source>
        <dbReference type="RuleBase" id="RU004495"/>
    </source>
</evidence>
<dbReference type="GO" id="GO:0046872">
    <property type="term" value="F:metal ion binding"/>
    <property type="evidence" value="ECO:0007669"/>
    <property type="project" value="UniProtKB-KW"/>
</dbReference>
<accession>A0A484KGB3</accession>
<keyword evidence="7" id="KW-0479">Metal-binding</keyword>
<comment type="subcellular location">
    <subcellularLocation>
        <location evidence="1">Mitochondrion inner membrane</location>
        <topology evidence="1">Single-pass membrane protein</topology>
    </subcellularLocation>
</comment>
<keyword evidence="13" id="KW-0408">Iron</keyword>
<dbReference type="Proteomes" id="UP000595140">
    <property type="component" value="Unassembled WGS sequence"/>
</dbReference>
<organism evidence="22 23">
    <name type="scientific">Cuscuta campestris</name>
    <dbReference type="NCBI Taxonomy" id="132261"/>
    <lineage>
        <taxon>Eukaryota</taxon>
        <taxon>Viridiplantae</taxon>
        <taxon>Streptophyta</taxon>
        <taxon>Embryophyta</taxon>
        <taxon>Tracheophyta</taxon>
        <taxon>Spermatophyta</taxon>
        <taxon>Magnoliopsida</taxon>
        <taxon>eudicotyledons</taxon>
        <taxon>Gunneridae</taxon>
        <taxon>Pentapetalae</taxon>
        <taxon>asterids</taxon>
        <taxon>lamiids</taxon>
        <taxon>Solanales</taxon>
        <taxon>Convolvulaceae</taxon>
        <taxon>Cuscuteae</taxon>
        <taxon>Cuscuta</taxon>
        <taxon>Cuscuta subgen. Grammica</taxon>
        <taxon>Cuscuta sect. Cleistogrammica</taxon>
    </lineage>
</organism>
<keyword evidence="5 19" id="KW-0812">Transmembrane</keyword>
<keyword evidence="6" id="KW-0001">2Fe-2S</keyword>
<sequence length="272" mass="29742">MLRIAGRRLSSLPSWSWMSAAQASPSIASRHPLSVSRVSSDGNLPRSDSPSIGFVYLDQMRGYASASLTPAKEGSDLPPTLAAIKNPSSKIVYDDSNHERYPPGDPSKRAFAYFVLTGGRFVYASLVRLLVLKFVLSMSASKDVLALASIEVDLSSIEPGTTVTVKWRGKPVFIRRRTEHDIKTANAVDVGSLRDPQQDIERVKNPEWLVVIGVCTHLGCIPLPNAGDFGGWFCPCHGSHYDVSGRIRKGPAPYNLEVPTYTFLDENKLLIG</sequence>
<keyword evidence="14" id="KW-0411">Iron-sulfur</keyword>
<keyword evidence="9" id="KW-0809">Transit peptide</keyword>
<evidence type="ECO:0000256" key="18">
    <source>
        <dbReference type="ARBA" id="ARBA00029351"/>
    </source>
</evidence>
<dbReference type="SUPFAM" id="SSF81502">
    <property type="entry name" value="ISP transmembrane anchor"/>
    <property type="match status" value="1"/>
</dbReference>
<dbReference type="EMBL" id="OOIL02000450">
    <property type="protein sequence ID" value="VFQ64961.1"/>
    <property type="molecule type" value="Genomic_DNA"/>
</dbReference>
<feature type="domain" description="Rieske" evidence="21">
    <location>
        <begin position="174"/>
        <end position="270"/>
    </location>
</feature>
<dbReference type="FunFam" id="2.102.10.10:FF:000001">
    <property type="entry name" value="Cytochrome b-c1 complex subunit Rieske, mitochondrial"/>
    <property type="match status" value="1"/>
</dbReference>
<comment type="similarity">
    <text evidence="2">Belongs to the Rieske iron-sulfur protein family.</text>
</comment>
<evidence type="ECO:0000256" key="10">
    <source>
        <dbReference type="ARBA" id="ARBA00022967"/>
    </source>
</evidence>
<keyword evidence="12 19" id="KW-1133">Transmembrane helix</keyword>
<evidence type="ECO:0000259" key="21">
    <source>
        <dbReference type="PROSITE" id="PS51296"/>
    </source>
</evidence>
<evidence type="ECO:0000256" key="3">
    <source>
        <dbReference type="ARBA" id="ARBA00011787"/>
    </source>
</evidence>
<dbReference type="SUPFAM" id="SSF50022">
    <property type="entry name" value="ISP domain"/>
    <property type="match status" value="1"/>
</dbReference>
<evidence type="ECO:0000256" key="13">
    <source>
        <dbReference type="ARBA" id="ARBA00023004"/>
    </source>
</evidence>
<comment type="catalytic activity">
    <reaction evidence="18 19">
        <text>a quinol + 2 Fe(III)-[cytochrome c](out) = a quinone + 2 Fe(II)-[cytochrome c](out) + 2 H(+)(out)</text>
        <dbReference type="Rhea" id="RHEA:11484"/>
        <dbReference type="Rhea" id="RHEA-COMP:10350"/>
        <dbReference type="Rhea" id="RHEA-COMP:14399"/>
        <dbReference type="ChEBI" id="CHEBI:15378"/>
        <dbReference type="ChEBI" id="CHEBI:24646"/>
        <dbReference type="ChEBI" id="CHEBI:29033"/>
        <dbReference type="ChEBI" id="CHEBI:29034"/>
        <dbReference type="ChEBI" id="CHEBI:132124"/>
        <dbReference type="EC" id="7.1.1.8"/>
    </reaction>
</comment>
<evidence type="ECO:0000256" key="9">
    <source>
        <dbReference type="ARBA" id="ARBA00022946"/>
    </source>
</evidence>
<keyword evidence="17" id="KW-1015">Disulfide bond</keyword>
<dbReference type="GO" id="GO:0008121">
    <property type="term" value="F:quinol-cytochrome-c reductase activity"/>
    <property type="evidence" value="ECO:0007669"/>
    <property type="project" value="UniProtKB-EC"/>
</dbReference>
<dbReference type="InterPro" id="IPR014349">
    <property type="entry name" value="Rieske_Fe-S_prot"/>
</dbReference>